<evidence type="ECO:0008006" key="4">
    <source>
        <dbReference type="Google" id="ProtNLM"/>
    </source>
</evidence>
<feature type="signal peptide" evidence="1">
    <location>
        <begin position="1"/>
        <end position="24"/>
    </location>
</feature>
<dbReference type="STRING" id="1227549.SAMN05444007_101421"/>
<dbReference type="RefSeq" id="WP_092362028.1">
    <property type="nucleotide sequence ID" value="NZ_BMGV01000001.1"/>
</dbReference>
<feature type="chain" id="PRO_5011508193" description="Lipoprotein" evidence="1">
    <location>
        <begin position="25"/>
        <end position="147"/>
    </location>
</feature>
<organism evidence="2 3">
    <name type="scientific">Cribrihabitans marinus</name>
    <dbReference type="NCBI Taxonomy" id="1227549"/>
    <lineage>
        <taxon>Bacteria</taxon>
        <taxon>Pseudomonadati</taxon>
        <taxon>Pseudomonadota</taxon>
        <taxon>Alphaproteobacteria</taxon>
        <taxon>Rhodobacterales</taxon>
        <taxon>Paracoccaceae</taxon>
        <taxon>Cribrihabitans</taxon>
    </lineage>
</organism>
<keyword evidence="1" id="KW-0732">Signal</keyword>
<gene>
    <name evidence="2" type="ORF">SAMN05444007_101421</name>
</gene>
<dbReference type="EMBL" id="FNYD01000001">
    <property type="protein sequence ID" value="SEI51493.1"/>
    <property type="molecule type" value="Genomic_DNA"/>
</dbReference>
<proteinExistence type="predicted"/>
<keyword evidence="3" id="KW-1185">Reference proteome</keyword>
<reference evidence="2 3" key="1">
    <citation type="submission" date="2016-10" db="EMBL/GenBank/DDBJ databases">
        <authorList>
            <person name="de Groot N.N."/>
        </authorList>
    </citation>
    <scope>NUCLEOTIDE SEQUENCE [LARGE SCALE GENOMIC DNA]</scope>
    <source>
        <strain evidence="2 3">DSM 29340</strain>
    </source>
</reference>
<dbReference type="Proteomes" id="UP000199379">
    <property type="component" value="Unassembled WGS sequence"/>
</dbReference>
<dbReference type="OrthoDB" id="7689766at2"/>
<evidence type="ECO:0000313" key="3">
    <source>
        <dbReference type="Proteomes" id="UP000199379"/>
    </source>
</evidence>
<dbReference type="AlphaFoldDB" id="A0A1H6R6X9"/>
<sequence>MKRYLILALFLVAACEMPTGTAPGATGVNPPGGITVLNGVRVNPVNADLFEVIPRAGARFDDYWCGASEYARRVQGASWTTEVYVASGIQPSVTTGRRSSVQFTINPGALGITPIDQTFRSGFKVGDSMSVQAAKTRCRPYNPFLDR</sequence>
<name>A0A1H6R6X9_9RHOB</name>
<evidence type="ECO:0000313" key="2">
    <source>
        <dbReference type="EMBL" id="SEI51493.1"/>
    </source>
</evidence>
<dbReference type="PROSITE" id="PS51257">
    <property type="entry name" value="PROKAR_LIPOPROTEIN"/>
    <property type="match status" value="1"/>
</dbReference>
<protein>
    <recommendedName>
        <fullName evidence="4">Lipoprotein</fullName>
    </recommendedName>
</protein>
<accession>A0A1H6R6X9</accession>
<evidence type="ECO:0000256" key="1">
    <source>
        <dbReference type="SAM" id="SignalP"/>
    </source>
</evidence>